<dbReference type="RefSeq" id="WP_062090294.1">
    <property type="nucleotide sequence ID" value="NZ_FCOK02000050.1"/>
</dbReference>
<accession>A0A158IG96</accession>
<evidence type="ECO:0000313" key="1">
    <source>
        <dbReference type="EMBL" id="SAL55652.1"/>
    </source>
</evidence>
<evidence type="ECO:0000313" key="2">
    <source>
        <dbReference type="Proteomes" id="UP000054683"/>
    </source>
</evidence>
<gene>
    <name evidence="1" type="ORF">AWB69_05980</name>
</gene>
<name>A0A158IG96_9BURK</name>
<reference evidence="1 2" key="1">
    <citation type="submission" date="2016-01" db="EMBL/GenBank/DDBJ databases">
        <authorList>
            <person name="Oliw E.H."/>
        </authorList>
    </citation>
    <scope>NUCLEOTIDE SEQUENCE [LARGE SCALE GENOMIC DNA]</scope>
    <source>
        <strain evidence="1">LMG 27134</strain>
    </source>
</reference>
<proteinExistence type="predicted"/>
<dbReference type="AlphaFoldDB" id="A0A158IG96"/>
<dbReference type="EMBL" id="FCOK02000050">
    <property type="protein sequence ID" value="SAL55652.1"/>
    <property type="molecule type" value="Genomic_DNA"/>
</dbReference>
<dbReference type="Proteomes" id="UP000054683">
    <property type="component" value="Unassembled WGS sequence"/>
</dbReference>
<protein>
    <submittedName>
        <fullName evidence="1">Uncharacterized protein</fullName>
    </submittedName>
</protein>
<sequence length="114" mass="12816">MEQTKEEVAAQEQQIWESPEMEAWADHGEIVAKRLGLVHFAACMLVLPEVRQISIGLEKTRMLVHELNIVIDQMELLLKGMEPTYRLTAKVPEMPFGIFLAEPIVDVSDGGNAD</sequence>
<organism evidence="1 2">
    <name type="scientific">Caballeronia udeis</name>
    <dbReference type="NCBI Taxonomy" id="1232866"/>
    <lineage>
        <taxon>Bacteria</taxon>
        <taxon>Pseudomonadati</taxon>
        <taxon>Pseudomonadota</taxon>
        <taxon>Betaproteobacteria</taxon>
        <taxon>Burkholderiales</taxon>
        <taxon>Burkholderiaceae</taxon>
        <taxon>Caballeronia</taxon>
    </lineage>
</organism>